<evidence type="ECO:0000313" key="2">
    <source>
        <dbReference type="EMBL" id="EDL93709.1"/>
    </source>
</evidence>
<name>A6JP37_RAT</name>
<proteinExistence type="predicted"/>
<dbReference type="Proteomes" id="UP000234681">
    <property type="component" value="Chromosome 1"/>
</dbReference>
<sequence>MCTSSSPRTTAPPLAWTSPSKSSTGTAGRSCACSCGTSLDNINIDEATRFLVENMLANQQSFPREEIDMDKIKLVEEPPTTKPKSQCC</sequence>
<feature type="compositionally biased region" description="Polar residues" evidence="1">
    <location>
        <begin position="17"/>
        <end position="27"/>
    </location>
</feature>
<evidence type="ECO:0000256" key="1">
    <source>
        <dbReference type="SAM" id="MobiDB-lite"/>
    </source>
</evidence>
<dbReference type="AlphaFoldDB" id="A6JP37"/>
<accession>A6JP37</accession>
<dbReference type="EMBL" id="CH473994">
    <property type="protein sequence ID" value="EDL93709.1"/>
    <property type="molecule type" value="Genomic_DNA"/>
</dbReference>
<organism evidence="2 3">
    <name type="scientific">Rattus norvegicus</name>
    <name type="common">Rat</name>
    <dbReference type="NCBI Taxonomy" id="10116"/>
    <lineage>
        <taxon>Eukaryota</taxon>
        <taxon>Metazoa</taxon>
        <taxon>Chordata</taxon>
        <taxon>Craniata</taxon>
        <taxon>Vertebrata</taxon>
        <taxon>Euteleostomi</taxon>
        <taxon>Mammalia</taxon>
        <taxon>Eutheria</taxon>
        <taxon>Euarchontoglires</taxon>
        <taxon>Glires</taxon>
        <taxon>Rodentia</taxon>
        <taxon>Myomorpha</taxon>
        <taxon>Muroidea</taxon>
        <taxon>Muridae</taxon>
        <taxon>Murinae</taxon>
        <taxon>Rattus</taxon>
    </lineage>
</organism>
<evidence type="ECO:0000313" key="3">
    <source>
        <dbReference type="Proteomes" id="UP000234681"/>
    </source>
</evidence>
<feature type="region of interest" description="Disordered" evidence="1">
    <location>
        <begin position="1"/>
        <end position="29"/>
    </location>
</feature>
<gene>
    <name evidence="2" type="primary">RGD1559997_predicted</name>
    <name evidence="2" type="ORF">rCG_57335</name>
</gene>
<reference evidence="3" key="1">
    <citation type="submission" date="2005-09" db="EMBL/GenBank/DDBJ databases">
        <authorList>
            <person name="Mural R.J."/>
            <person name="Li P.W."/>
            <person name="Adams M.D."/>
            <person name="Amanatides P.G."/>
            <person name="Baden-Tillson H."/>
            <person name="Barnstead M."/>
            <person name="Chin S.H."/>
            <person name="Dew I."/>
            <person name="Evans C.A."/>
            <person name="Ferriera S."/>
            <person name="Flanigan M."/>
            <person name="Fosler C."/>
            <person name="Glodek A."/>
            <person name="Gu Z."/>
            <person name="Holt R.A."/>
            <person name="Jennings D."/>
            <person name="Kraft C.L."/>
            <person name="Lu F."/>
            <person name="Nguyen T."/>
            <person name="Nusskern D.R."/>
            <person name="Pfannkoch C.M."/>
            <person name="Sitter C."/>
            <person name="Sutton G.G."/>
            <person name="Venter J.C."/>
            <person name="Wang Z."/>
            <person name="Woodage T."/>
            <person name="Zheng X.H."/>
            <person name="Zhong F."/>
        </authorList>
    </citation>
    <scope>NUCLEOTIDE SEQUENCE [LARGE SCALE GENOMIC DNA]</scope>
    <source>
        <strain>BN</strain>
        <strain evidence="3">Sprague-Dawley</strain>
    </source>
</reference>
<protein>
    <submittedName>
        <fullName evidence="2">Similar to RAB32 (Predicted), isoform CRA_b</fullName>
    </submittedName>
</protein>